<gene>
    <name evidence="1" type="ORF">CCAM_LOCUS9715</name>
</gene>
<reference evidence="1 2" key="1">
    <citation type="submission" date="2018-04" db="EMBL/GenBank/DDBJ databases">
        <authorList>
            <person name="Vogel A."/>
        </authorList>
    </citation>
    <scope>NUCLEOTIDE SEQUENCE [LARGE SCALE GENOMIC DNA]</scope>
</reference>
<evidence type="ECO:0000313" key="2">
    <source>
        <dbReference type="Proteomes" id="UP000595140"/>
    </source>
</evidence>
<name>A0A484KX67_9ASTE</name>
<dbReference type="EMBL" id="OOIL02000669">
    <property type="protein sequence ID" value="VFQ67939.1"/>
    <property type="molecule type" value="Genomic_DNA"/>
</dbReference>
<proteinExistence type="predicted"/>
<protein>
    <submittedName>
        <fullName evidence="1">Uncharacterized protein</fullName>
    </submittedName>
</protein>
<dbReference type="Proteomes" id="UP000595140">
    <property type="component" value="Unassembled WGS sequence"/>
</dbReference>
<dbReference type="AlphaFoldDB" id="A0A484KX67"/>
<organism evidence="1 2">
    <name type="scientific">Cuscuta campestris</name>
    <dbReference type="NCBI Taxonomy" id="132261"/>
    <lineage>
        <taxon>Eukaryota</taxon>
        <taxon>Viridiplantae</taxon>
        <taxon>Streptophyta</taxon>
        <taxon>Embryophyta</taxon>
        <taxon>Tracheophyta</taxon>
        <taxon>Spermatophyta</taxon>
        <taxon>Magnoliopsida</taxon>
        <taxon>eudicotyledons</taxon>
        <taxon>Gunneridae</taxon>
        <taxon>Pentapetalae</taxon>
        <taxon>asterids</taxon>
        <taxon>lamiids</taxon>
        <taxon>Solanales</taxon>
        <taxon>Convolvulaceae</taxon>
        <taxon>Cuscuteae</taxon>
        <taxon>Cuscuta</taxon>
        <taxon>Cuscuta subgen. Grammica</taxon>
        <taxon>Cuscuta sect. Cleistogrammica</taxon>
    </lineage>
</organism>
<evidence type="ECO:0000313" key="1">
    <source>
        <dbReference type="EMBL" id="VFQ67939.1"/>
    </source>
</evidence>
<accession>A0A484KX67</accession>
<sequence length="70" mass="8072">MDDSTQIPRCVRSSLKERNRCNRTIDPSPNSRGFFFFRRIPVAGLSKFLARRELRCPSPTMLTEGNIVDN</sequence>
<keyword evidence="2" id="KW-1185">Reference proteome</keyword>